<dbReference type="OrthoDB" id="1394818at2759"/>
<dbReference type="GO" id="GO:0005737">
    <property type="term" value="C:cytoplasm"/>
    <property type="evidence" value="ECO:0007669"/>
    <property type="project" value="TreeGrafter"/>
</dbReference>
<dbReference type="InterPro" id="IPR032675">
    <property type="entry name" value="LRR_dom_sf"/>
</dbReference>
<dbReference type="Proteomes" id="UP001149813">
    <property type="component" value="Unassembled WGS sequence"/>
</dbReference>
<dbReference type="PANTHER" id="PTHR48051">
    <property type="match status" value="1"/>
</dbReference>
<dbReference type="EMBL" id="JANBOJ010000090">
    <property type="protein sequence ID" value="KAJ1722897.1"/>
    <property type="molecule type" value="Genomic_DNA"/>
</dbReference>
<evidence type="ECO:0000313" key="4">
    <source>
        <dbReference type="EMBL" id="KAJ1722897.1"/>
    </source>
</evidence>
<proteinExistence type="predicted"/>
<evidence type="ECO:0000256" key="2">
    <source>
        <dbReference type="ARBA" id="ARBA00022737"/>
    </source>
</evidence>
<keyword evidence="2" id="KW-0677">Repeat</keyword>
<dbReference type="Gene3D" id="3.80.10.10">
    <property type="entry name" value="Ribonuclease Inhibitor"/>
    <property type="match status" value="1"/>
</dbReference>
<comment type="caution">
    <text evidence="4">The sequence shown here is derived from an EMBL/GenBank/DDBJ whole genome shotgun (WGS) entry which is preliminary data.</text>
</comment>
<reference evidence="4" key="1">
    <citation type="submission" date="2022-07" db="EMBL/GenBank/DDBJ databases">
        <title>Phylogenomic reconstructions and comparative analyses of Kickxellomycotina fungi.</title>
        <authorList>
            <person name="Reynolds N.K."/>
            <person name="Stajich J.E."/>
            <person name="Barry K."/>
            <person name="Grigoriev I.V."/>
            <person name="Crous P."/>
            <person name="Smith M.E."/>
        </authorList>
    </citation>
    <scope>NUCLEOTIDE SEQUENCE</scope>
    <source>
        <strain evidence="4">NBRC 32514</strain>
    </source>
</reference>
<evidence type="ECO:0000256" key="1">
    <source>
        <dbReference type="ARBA" id="ARBA00022614"/>
    </source>
</evidence>
<gene>
    <name evidence="4" type="ORF">LPJ53_002727</name>
</gene>
<dbReference type="InterPro" id="IPR003591">
    <property type="entry name" value="Leu-rich_rpt_typical-subtyp"/>
</dbReference>
<keyword evidence="1" id="KW-0433">Leucine-rich repeat</keyword>
<dbReference type="AlphaFoldDB" id="A0A9W7Y2X9"/>
<feature type="compositionally biased region" description="Low complexity" evidence="3">
    <location>
        <begin position="79"/>
        <end position="89"/>
    </location>
</feature>
<feature type="compositionally biased region" description="Basic residues" evidence="3">
    <location>
        <begin position="52"/>
        <end position="61"/>
    </location>
</feature>
<dbReference type="PANTHER" id="PTHR48051:SF1">
    <property type="entry name" value="RAS SUPPRESSOR PROTEIN 1"/>
    <property type="match status" value="1"/>
</dbReference>
<feature type="region of interest" description="Disordered" evidence="3">
    <location>
        <begin position="23"/>
        <end position="90"/>
    </location>
</feature>
<name>A0A9W7Y2X9_9FUNG</name>
<dbReference type="SMART" id="SM00369">
    <property type="entry name" value="LRR_TYP"/>
    <property type="match status" value="2"/>
</dbReference>
<organism evidence="4 5">
    <name type="scientific">Coemansia erecta</name>
    <dbReference type="NCBI Taxonomy" id="147472"/>
    <lineage>
        <taxon>Eukaryota</taxon>
        <taxon>Fungi</taxon>
        <taxon>Fungi incertae sedis</taxon>
        <taxon>Zoopagomycota</taxon>
        <taxon>Kickxellomycotina</taxon>
        <taxon>Kickxellomycetes</taxon>
        <taxon>Kickxellales</taxon>
        <taxon>Kickxellaceae</taxon>
        <taxon>Coemansia</taxon>
    </lineage>
</organism>
<sequence length="368" mass="41776">MQADNRAEKAELRRVMWSPYPDNHLTLWAAPPAPQPPSQPSHLDSPAEQRAKKQQRLQRWRISRDFQPNLSPKAKKPHGNSSGGSSRSNTTEVLATHRLSFANQSIVQLSIIVPQPSAEHFSKLVELRMPQNKLRRLPRALFMLEQLEILNLENNRLDEHSADDLWWPRLAHLRVLFLAANRFTRLPQTLGKMARLFYLDVSDCTWLTCLPAELLASDSMGTLATNRCSLELADRFITRRDGPSPPAIVAVVGEERGVPRLVDLCVQSVYLATMLPRQGSERMRAVCGEMRRNPDDFFVSGLLLRRLDGAERLKTCSVCRRPVFCPGRAVLRTVEHWALPFVWQCCSQRCCDEAKTLAITSSSLLNKQ</sequence>
<accession>A0A9W7Y2X9</accession>
<keyword evidence="5" id="KW-1185">Reference proteome</keyword>
<dbReference type="SUPFAM" id="SSF52058">
    <property type="entry name" value="L domain-like"/>
    <property type="match status" value="1"/>
</dbReference>
<evidence type="ECO:0008006" key="6">
    <source>
        <dbReference type="Google" id="ProtNLM"/>
    </source>
</evidence>
<protein>
    <recommendedName>
        <fullName evidence="6">L domain-like protein</fullName>
    </recommendedName>
</protein>
<dbReference type="InterPro" id="IPR050216">
    <property type="entry name" value="LRR_domain-containing"/>
</dbReference>
<evidence type="ECO:0000313" key="5">
    <source>
        <dbReference type="Proteomes" id="UP001149813"/>
    </source>
</evidence>
<evidence type="ECO:0000256" key="3">
    <source>
        <dbReference type="SAM" id="MobiDB-lite"/>
    </source>
</evidence>